<dbReference type="PANTHER" id="PTHR12213">
    <property type="entry name" value="CORRINOID ADENOSYLTRANSFERASE"/>
    <property type="match status" value="1"/>
</dbReference>
<dbReference type="GO" id="GO:0009235">
    <property type="term" value="P:cobalamin metabolic process"/>
    <property type="evidence" value="ECO:0007669"/>
    <property type="project" value="UniProtKB-ARBA"/>
</dbReference>
<evidence type="ECO:0000256" key="1">
    <source>
        <dbReference type="ARBA" id="ARBA00007487"/>
    </source>
</evidence>
<dbReference type="PANTHER" id="PTHR12213:SF0">
    <property type="entry name" value="CORRINOID ADENOSYLTRANSFERASE MMAB"/>
    <property type="match status" value="1"/>
</dbReference>
<proteinExistence type="inferred from homology"/>
<dbReference type="RefSeq" id="XP_009052011.1">
    <property type="nucleotide sequence ID" value="XM_009053763.1"/>
</dbReference>
<dbReference type="CTD" id="20246483"/>
<evidence type="ECO:0000256" key="2">
    <source>
        <dbReference type="ARBA" id="ARBA00011233"/>
    </source>
</evidence>
<dbReference type="KEGG" id="lgi:LOTGIDRAFT_214269"/>
<keyword evidence="5 10" id="KW-0067">ATP-binding</keyword>
<dbReference type="Gene3D" id="1.20.1200.10">
    <property type="entry name" value="Cobalamin adenosyltransferase-like"/>
    <property type="match status" value="1"/>
</dbReference>
<evidence type="ECO:0000256" key="5">
    <source>
        <dbReference type="ARBA" id="ARBA00022840"/>
    </source>
</evidence>
<dbReference type="InterPro" id="IPR016030">
    <property type="entry name" value="CblAdoTrfase-like"/>
</dbReference>
<name>V4C6Y2_LOTGI</name>
<dbReference type="AlphaFoldDB" id="V4C6Y2"/>
<dbReference type="SUPFAM" id="SSF89028">
    <property type="entry name" value="Cobalamin adenosyltransferase-like"/>
    <property type="match status" value="1"/>
</dbReference>
<keyword evidence="13" id="KW-1185">Reference proteome</keyword>
<keyword evidence="4 10" id="KW-0547">Nucleotide-binding</keyword>
<evidence type="ECO:0000256" key="3">
    <source>
        <dbReference type="ARBA" id="ARBA00022679"/>
    </source>
</evidence>
<dbReference type="EMBL" id="KB201305">
    <property type="protein sequence ID" value="ESO97419.1"/>
    <property type="molecule type" value="Genomic_DNA"/>
</dbReference>
<keyword evidence="3 10" id="KW-0808">Transferase</keyword>
<dbReference type="FunFam" id="1.20.1200.10:FF:000001">
    <property type="entry name" value="Cob(I)yrinic acid a,c-diamide adenosyltransferase"/>
    <property type="match status" value="1"/>
</dbReference>
<accession>V4C6Y2</accession>
<evidence type="ECO:0000256" key="4">
    <source>
        <dbReference type="ARBA" id="ARBA00022741"/>
    </source>
</evidence>
<protein>
    <recommendedName>
        <fullName evidence="8">Corrinoid adenosyltransferase MMAB</fullName>
    </recommendedName>
    <alternativeName>
        <fullName evidence="9">ATP:co(I)rrinoid adenosyltransferase MMAB</fullName>
    </alternativeName>
</protein>
<dbReference type="STRING" id="225164.V4C6Y2"/>
<dbReference type="Proteomes" id="UP000030746">
    <property type="component" value="Unassembled WGS sequence"/>
</dbReference>
<dbReference type="InterPro" id="IPR036451">
    <property type="entry name" value="CblAdoTrfase-like_sf"/>
</dbReference>
<evidence type="ECO:0000256" key="9">
    <source>
        <dbReference type="ARBA" id="ARBA00075216"/>
    </source>
</evidence>
<gene>
    <name evidence="12" type="ORF">LOTGIDRAFT_214269</name>
</gene>
<dbReference type="HOGENOM" id="CLU_083486_0_2_1"/>
<comment type="similarity">
    <text evidence="1 10">Belongs to the Cob(I)alamin adenosyltransferase family.</text>
</comment>
<dbReference type="OMA" id="HQACTVV"/>
<evidence type="ECO:0000313" key="12">
    <source>
        <dbReference type="EMBL" id="ESO97419.1"/>
    </source>
</evidence>
<comment type="subunit">
    <text evidence="2">Homotrimer.</text>
</comment>
<reference evidence="12 13" key="1">
    <citation type="journal article" date="2013" name="Nature">
        <title>Insights into bilaterian evolution from three spiralian genomes.</title>
        <authorList>
            <person name="Simakov O."/>
            <person name="Marletaz F."/>
            <person name="Cho S.J."/>
            <person name="Edsinger-Gonzales E."/>
            <person name="Havlak P."/>
            <person name="Hellsten U."/>
            <person name="Kuo D.H."/>
            <person name="Larsson T."/>
            <person name="Lv J."/>
            <person name="Arendt D."/>
            <person name="Savage R."/>
            <person name="Osoegawa K."/>
            <person name="de Jong P."/>
            <person name="Grimwood J."/>
            <person name="Chapman J.A."/>
            <person name="Shapiro H."/>
            <person name="Aerts A."/>
            <person name="Otillar R.P."/>
            <person name="Terry A.Y."/>
            <person name="Boore J.L."/>
            <person name="Grigoriev I.V."/>
            <person name="Lindberg D.R."/>
            <person name="Seaver E.C."/>
            <person name="Weisblat D.A."/>
            <person name="Putnam N.H."/>
            <person name="Rokhsar D.S."/>
        </authorList>
    </citation>
    <scope>NUCLEOTIDE SEQUENCE [LARGE SCALE GENOMIC DNA]</scope>
</reference>
<evidence type="ECO:0000256" key="6">
    <source>
        <dbReference type="ARBA" id="ARBA00051988"/>
    </source>
</evidence>
<feature type="domain" description="Cobalamin adenosyltransferase-like" evidence="11">
    <location>
        <begin position="9"/>
        <end position="178"/>
    </location>
</feature>
<dbReference type="GO" id="GO:0005524">
    <property type="term" value="F:ATP binding"/>
    <property type="evidence" value="ECO:0007669"/>
    <property type="project" value="UniProtKB-UniRule"/>
</dbReference>
<dbReference type="OrthoDB" id="549173at2759"/>
<sequence>MLPIRTMKIYTKTGDKGTSATFTGERRPKDDIIFQSLGATDELSSALGLAAEFVREADLPLVDQLEQIQCILQDVGSNIATPYSSARQSHIRKTSFSSDYVIKLEEWIDEMTAELPPLTKFILPSGGKSASTLHLARSICRRAERSITPLTRDDEIDPEVQKFINRLSDYLFTVARFAAMKEGREERIYHRVEQLTNS</sequence>
<evidence type="ECO:0000313" key="13">
    <source>
        <dbReference type="Proteomes" id="UP000030746"/>
    </source>
</evidence>
<dbReference type="NCBIfam" id="TIGR00636">
    <property type="entry name" value="PduO_Nterm"/>
    <property type="match status" value="1"/>
</dbReference>
<dbReference type="Pfam" id="PF01923">
    <property type="entry name" value="Cob_adeno_trans"/>
    <property type="match status" value="1"/>
</dbReference>
<dbReference type="GeneID" id="20246483"/>
<evidence type="ECO:0000259" key="11">
    <source>
        <dbReference type="Pfam" id="PF01923"/>
    </source>
</evidence>
<dbReference type="GO" id="GO:0008817">
    <property type="term" value="F:corrinoid adenosyltransferase activity"/>
    <property type="evidence" value="ECO:0007669"/>
    <property type="project" value="UniProtKB-ARBA"/>
</dbReference>
<evidence type="ECO:0000256" key="8">
    <source>
        <dbReference type="ARBA" id="ARBA00071654"/>
    </source>
</evidence>
<organism evidence="12 13">
    <name type="scientific">Lottia gigantea</name>
    <name type="common">Giant owl limpet</name>
    <dbReference type="NCBI Taxonomy" id="225164"/>
    <lineage>
        <taxon>Eukaryota</taxon>
        <taxon>Metazoa</taxon>
        <taxon>Spiralia</taxon>
        <taxon>Lophotrochozoa</taxon>
        <taxon>Mollusca</taxon>
        <taxon>Gastropoda</taxon>
        <taxon>Patellogastropoda</taxon>
        <taxon>Lottioidea</taxon>
        <taxon>Lottiidae</taxon>
        <taxon>Lottia</taxon>
    </lineage>
</organism>
<evidence type="ECO:0000256" key="10">
    <source>
        <dbReference type="RuleBase" id="RU366026"/>
    </source>
</evidence>
<comment type="catalytic activity">
    <reaction evidence="6">
        <text>cob(I)alamin-[corrinoid adenosyltransferase] + ATP = apo-[corrinoid adenosyltransferase] + adenosylcob(III)alamin + triphosphate</text>
        <dbReference type="Rhea" id="RHEA:56796"/>
        <dbReference type="Rhea" id="RHEA-COMP:14743"/>
        <dbReference type="Rhea" id="RHEA-COMP:14744"/>
        <dbReference type="ChEBI" id="CHEBI:18036"/>
        <dbReference type="ChEBI" id="CHEBI:18408"/>
        <dbReference type="ChEBI" id="CHEBI:30616"/>
        <dbReference type="ChEBI" id="CHEBI:60488"/>
        <dbReference type="ChEBI" id="CHEBI:83228"/>
    </reaction>
    <physiologicalReaction direction="left-to-right" evidence="6">
        <dbReference type="Rhea" id="RHEA:56797"/>
    </physiologicalReaction>
</comment>
<dbReference type="InterPro" id="IPR029499">
    <property type="entry name" value="PduO-typ"/>
</dbReference>
<evidence type="ECO:0000256" key="7">
    <source>
        <dbReference type="ARBA" id="ARBA00056747"/>
    </source>
</evidence>
<comment type="function">
    <text evidence="7">Converts cob(I)alamin to adenosylcobalamin (adenosylcob(III)alamin), a coenzyme for methylmalonyl-CoA mutase, therefore participates in the final step of the vitamin B12 conversion. Generates adenosylcobalamin (AdoCbl) and directly delivers the cofactor to MUT in a transfer that is stimulated by ATP-binding to MMAB and gated by MMAA.</text>
</comment>